<evidence type="ECO:0000313" key="6">
    <source>
        <dbReference type="EMBL" id="SSA35614.1"/>
    </source>
</evidence>
<dbReference type="InterPro" id="IPR050109">
    <property type="entry name" value="HTH-type_TetR-like_transc_reg"/>
</dbReference>
<accession>A0A2Y8ZUC1</accession>
<dbReference type="PANTHER" id="PTHR30055:SF149">
    <property type="entry name" value="TETR-FAMILY TRANSCRIPTIONAL REGULATOR"/>
    <property type="match status" value="1"/>
</dbReference>
<dbReference type="GO" id="GO:0003700">
    <property type="term" value="F:DNA-binding transcription factor activity"/>
    <property type="evidence" value="ECO:0007669"/>
    <property type="project" value="TreeGrafter"/>
</dbReference>
<dbReference type="InterPro" id="IPR011075">
    <property type="entry name" value="TetR_C"/>
</dbReference>
<evidence type="ECO:0000259" key="5">
    <source>
        <dbReference type="PROSITE" id="PS50977"/>
    </source>
</evidence>
<sequence>MAVGSEQGPAVANRPRVEGDREAEIFQGVLEVLIELGYDRLTFDAVASHVRASKATLYRKWPTKAELVVAAVEHLKSSSQEHGQIPDTGSLEGDFTVEFCEAPDYNESSSQVFRSIVPALHRDPELTRLFNERFIAPRRALIRDAMERAQARGEIGASADLDVLAAIVPAAITLEVMTSGEAPTPQFIQTVIREVFLPACRASIES</sequence>
<evidence type="ECO:0000256" key="3">
    <source>
        <dbReference type="ARBA" id="ARBA00023163"/>
    </source>
</evidence>
<keyword evidence="2 4" id="KW-0238">DNA-binding</keyword>
<dbReference type="Pfam" id="PF00440">
    <property type="entry name" value="TetR_N"/>
    <property type="match status" value="1"/>
</dbReference>
<dbReference type="InterPro" id="IPR009057">
    <property type="entry name" value="Homeodomain-like_sf"/>
</dbReference>
<dbReference type="GO" id="GO:0000976">
    <property type="term" value="F:transcription cis-regulatory region binding"/>
    <property type="evidence" value="ECO:0007669"/>
    <property type="project" value="TreeGrafter"/>
</dbReference>
<dbReference type="Gene3D" id="1.10.10.60">
    <property type="entry name" value="Homeodomain-like"/>
    <property type="match status" value="1"/>
</dbReference>
<dbReference type="PROSITE" id="PS50977">
    <property type="entry name" value="HTH_TETR_2"/>
    <property type="match status" value="1"/>
</dbReference>
<feature type="domain" description="HTH tetR-type" evidence="5">
    <location>
        <begin position="19"/>
        <end position="79"/>
    </location>
</feature>
<keyword evidence="3" id="KW-0804">Transcription</keyword>
<feature type="DNA-binding region" description="H-T-H motif" evidence="4">
    <location>
        <begin position="42"/>
        <end position="61"/>
    </location>
</feature>
<proteinExistence type="predicted"/>
<dbReference type="AlphaFoldDB" id="A0A2Y8ZUC1"/>
<dbReference type="EMBL" id="UESZ01000001">
    <property type="protein sequence ID" value="SSA35614.1"/>
    <property type="molecule type" value="Genomic_DNA"/>
</dbReference>
<reference evidence="7" key="1">
    <citation type="submission" date="2016-10" db="EMBL/GenBank/DDBJ databases">
        <authorList>
            <person name="Varghese N."/>
            <person name="Submissions S."/>
        </authorList>
    </citation>
    <scope>NUCLEOTIDE SEQUENCE [LARGE SCALE GENOMIC DNA]</scope>
    <source>
        <strain evidence="7">DSM 22951</strain>
    </source>
</reference>
<keyword evidence="7" id="KW-1185">Reference proteome</keyword>
<evidence type="ECO:0000313" key="7">
    <source>
        <dbReference type="Proteomes" id="UP000250028"/>
    </source>
</evidence>
<dbReference type="OrthoDB" id="9796019at2"/>
<dbReference type="PANTHER" id="PTHR30055">
    <property type="entry name" value="HTH-TYPE TRANSCRIPTIONAL REGULATOR RUTR"/>
    <property type="match status" value="1"/>
</dbReference>
<dbReference type="InterPro" id="IPR036271">
    <property type="entry name" value="Tet_transcr_reg_TetR-rel_C_sf"/>
</dbReference>
<organism evidence="6 7">
    <name type="scientific">Branchiibius hedensis</name>
    <dbReference type="NCBI Taxonomy" id="672460"/>
    <lineage>
        <taxon>Bacteria</taxon>
        <taxon>Bacillati</taxon>
        <taxon>Actinomycetota</taxon>
        <taxon>Actinomycetes</taxon>
        <taxon>Micrococcales</taxon>
        <taxon>Dermacoccaceae</taxon>
        <taxon>Branchiibius</taxon>
    </lineage>
</organism>
<dbReference type="Proteomes" id="UP000250028">
    <property type="component" value="Unassembled WGS sequence"/>
</dbReference>
<name>A0A2Y8ZUC1_9MICO</name>
<dbReference type="InterPro" id="IPR001647">
    <property type="entry name" value="HTH_TetR"/>
</dbReference>
<evidence type="ECO:0000256" key="2">
    <source>
        <dbReference type="ARBA" id="ARBA00023125"/>
    </source>
</evidence>
<gene>
    <name evidence="6" type="ORF">SAMN04489750_2981</name>
</gene>
<protein>
    <submittedName>
        <fullName evidence="6">DNA-binding transcriptional regulator, AcrR family</fullName>
    </submittedName>
</protein>
<dbReference type="Pfam" id="PF16859">
    <property type="entry name" value="TetR_C_11"/>
    <property type="match status" value="1"/>
</dbReference>
<dbReference type="SUPFAM" id="SSF48498">
    <property type="entry name" value="Tetracyclin repressor-like, C-terminal domain"/>
    <property type="match status" value="1"/>
</dbReference>
<keyword evidence="1" id="KW-0805">Transcription regulation</keyword>
<dbReference type="SUPFAM" id="SSF46689">
    <property type="entry name" value="Homeodomain-like"/>
    <property type="match status" value="1"/>
</dbReference>
<evidence type="ECO:0000256" key="1">
    <source>
        <dbReference type="ARBA" id="ARBA00023015"/>
    </source>
</evidence>
<evidence type="ECO:0000256" key="4">
    <source>
        <dbReference type="PROSITE-ProRule" id="PRU00335"/>
    </source>
</evidence>
<dbReference type="Gene3D" id="1.10.357.10">
    <property type="entry name" value="Tetracycline Repressor, domain 2"/>
    <property type="match status" value="1"/>
</dbReference>